<name>A0AAE3HIA7_9FIRM</name>
<dbReference type="InterPro" id="IPR050320">
    <property type="entry name" value="N5-glutamine_MTase"/>
</dbReference>
<organism evidence="7 8">
    <name type="scientific">Irregularibacter muris</name>
    <dbReference type="NCBI Taxonomy" id="1796619"/>
    <lineage>
        <taxon>Bacteria</taxon>
        <taxon>Bacillati</taxon>
        <taxon>Bacillota</taxon>
        <taxon>Clostridia</taxon>
        <taxon>Eubacteriales</taxon>
        <taxon>Eubacteriaceae</taxon>
        <taxon>Irregularibacter</taxon>
    </lineage>
</organism>
<evidence type="ECO:0000256" key="2">
    <source>
        <dbReference type="ARBA" id="ARBA00022679"/>
    </source>
</evidence>
<evidence type="ECO:0000313" key="8">
    <source>
        <dbReference type="Proteomes" id="UP001205748"/>
    </source>
</evidence>
<dbReference type="PANTHER" id="PTHR18895:SF74">
    <property type="entry name" value="MTRF1L RELEASE FACTOR GLUTAMINE METHYLTRANSFERASE"/>
    <property type="match status" value="1"/>
</dbReference>
<proteinExistence type="inferred from homology"/>
<keyword evidence="8" id="KW-1185">Reference proteome</keyword>
<dbReference type="GO" id="GO:0102559">
    <property type="term" value="F:peptide chain release factor N(5)-glutamine methyltransferase activity"/>
    <property type="evidence" value="ECO:0007669"/>
    <property type="project" value="UniProtKB-EC"/>
</dbReference>
<dbReference type="EC" id="2.1.1.297" evidence="4"/>
<dbReference type="SUPFAM" id="SSF53335">
    <property type="entry name" value="S-adenosyl-L-methionine-dependent methyltransferases"/>
    <property type="match status" value="1"/>
</dbReference>
<evidence type="ECO:0000313" key="7">
    <source>
        <dbReference type="EMBL" id="MCR1899449.1"/>
    </source>
</evidence>
<dbReference type="AlphaFoldDB" id="A0AAE3HIA7"/>
<evidence type="ECO:0000256" key="3">
    <source>
        <dbReference type="ARBA" id="ARBA00022691"/>
    </source>
</evidence>
<feature type="binding site" evidence="4">
    <location>
        <begin position="193"/>
        <end position="196"/>
    </location>
    <ligand>
        <name>substrate</name>
    </ligand>
</feature>
<comment type="similarity">
    <text evidence="4">Belongs to the protein N5-glutamine methyltransferase family. PrmC subfamily.</text>
</comment>
<dbReference type="RefSeq" id="WP_257531831.1">
    <property type="nucleotide sequence ID" value="NZ_JANKAS010000010.1"/>
</dbReference>
<feature type="binding site" evidence="4">
    <location>
        <begin position="123"/>
        <end position="127"/>
    </location>
    <ligand>
        <name>S-adenosyl-L-methionine</name>
        <dbReference type="ChEBI" id="CHEBI:59789"/>
    </ligand>
</feature>
<dbReference type="GO" id="GO:0003676">
    <property type="term" value="F:nucleic acid binding"/>
    <property type="evidence" value="ECO:0007669"/>
    <property type="project" value="InterPro"/>
</dbReference>
<keyword evidence="2 4" id="KW-0808">Transferase</keyword>
<dbReference type="InterPro" id="IPR002052">
    <property type="entry name" value="DNA_methylase_N6_adenine_CS"/>
</dbReference>
<protein>
    <recommendedName>
        <fullName evidence="4">Release factor glutamine methyltransferase</fullName>
        <shortName evidence="4">RF MTase</shortName>
        <ecNumber evidence="4">2.1.1.297</ecNumber>
    </recommendedName>
    <alternativeName>
        <fullName evidence="4">N5-glutamine methyltransferase PrmC</fullName>
    </alternativeName>
    <alternativeName>
        <fullName evidence="4">Protein-(glutamine-N5) MTase PrmC</fullName>
    </alternativeName>
    <alternativeName>
        <fullName evidence="4">Protein-glutamine N-methyltransferase PrmC</fullName>
    </alternativeName>
</protein>
<dbReference type="HAMAP" id="MF_02126">
    <property type="entry name" value="RF_methyltr_PrmC"/>
    <property type="match status" value="1"/>
</dbReference>
<dbReference type="Pfam" id="PF17827">
    <property type="entry name" value="PrmC_N"/>
    <property type="match status" value="1"/>
</dbReference>
<keyword evidence="3 4" id="KW-0949">S-adenosyl-L-methionine</keyword>
<dbReference type="PANTHER" id="PTHR18895">
    <property type="entry name" value="HEMK METHYLTRANSFERASE"/>
    <property type="match status" value="1"/>
</dbReference>
<evidence type="ECO:0000259" key="6">
    <source>
        <dbReference type="Pfam" id="PF17827"/>
    </source>
</evidence>
<dbReference type="InterPro" id="IPR040758">
    <property type="entry name" value="PrmC_N"/>
</dbReference>
<dbReference type="PROSITE" id="PS00092">
    <property type="entry name" value="N6_MTASE"/>
    <property type="match status" value="1"/>
</dbReference>
<evidence type="ECO:0000256" key="4">
    <source>
        <dbReference type="HAMAP-Rule" id="MF_02126"/>
    </source>
</evidence>
<comment type="catalytic activity">
    <reaction evidence="4">
        <text>L-glutaminyl-[peptide chain release factor] + S-adenosyl-L-methionine = N(5)-methyl-L-glutaminyl-[peptide chain release factor] + S-adenosyl-L-homocysteine + H(+)</text>
        <dbReference type="Rhea" id="RHEA:42896"/>
        <dbReference type="Rhea" id="RHEA-COMP:10271"/>
        <dbReference type="Rhea" id="RHEA-COMP:10272"/>
        <dbReference type="ChEBI" id="CHEBI:15378"/>
        <dbReference type="ChEBI" id="CHEBI:30011"/>
        <dbReference type="ChEBI" id="CHEBI:57856"/>
        <dbReference type="ChEBI" id="CHEBI:59789"/>
        <dbReference type="ChEBI" id="CHEBI:61891"/>
        <dbReference type="EC" id="2.1.1.297"/>
    </reaction>
</comment>
<feature type="binding site" evidence="4">
    <location>
        <position position="193"/>
    </location>
    <ligand>
        <name>S-adenosyl-L-methionine</name>
        <dbReference type="ChEBI" id="CHEBI:59789"/>
    </ligand>
</feature>
<comment type="caution">
    <text evidence="4">Lacks conserved residue(s) required for the propagation of feature annotation.</text>
</comment>
<feature type="domain" description="Release factor glutamine methyltransferase N-terminal" evidence="6">
    <location>
        <begin position="7"/>
        <end position="77"/>
    </location>
</feature>
<dbReference type="InterPro" id="IPR029063">
    <property type="entry name" value="SAM-dependent_MTases_sf"/>
</dbReference>
<dbReference type="EMBL" id="JANKAS010000010">
    <property type="protein sequence ID" value="MCR1899449.1"/>
    <property type="molecule type" value="Genomic_DNA"/>
</dbReference>
<comment type="function">
    <text evidence="4">Methylates the class 1 translation termination release factors RF1/PrfA and RF2/PrfB on the glutamine residue of the universally conserved GGQ motif.</text>
</comment>
<sequence length="292" mass="33195">MGMTIEQLLAKATRLLKEHGVATARLDAEVILAHLLNCQRIDFIIKPREIIEESIEKQYQQKIKERSQGKPVQYIIGQQEFMGLNFQVTPAVLIPRPDTEILVERAIEEAQNMHRPLNIVDIGTGSGAVTLSLAHFIQGCHVHSVDISKEASEIAQENARNLCLEEKVTFYIGDIFSPLGPELQKSVDLLISNPPYIPREEINHLQREVRLFEPHLALDGGEDGLDFYRRLIQEGKKFLSSQGKMIFEVGHDQAEDVVQIMKEEDYFKRIEIKKDLAGIKRVVLGEAKHFQP</sequence>
<accession>A0AAE3HIA7</accession>
<dbReference type="NCBIfam" id="TIGR03534">
    <property type="entry name" value="RF_mod_PrmC"/>
    <property type="match status" value="1"/>
</dbReference>
<reference evidence="7" key="1">
    <citation type="submission" date="2022-07" db="EMBL/GenBank/DDBJ databases">
        <title>Enhanced cultured diversity of the mouse gut microbiota enables custom-made synthetic communities.</title>
        <authorList>
            <person name="Afrizal A."/>
        </authorList>
    </citation>
    <scope>NUCLEOTIDE SEQUENCE</scope>
    <source>
        <strain evidence="7">DSM 28593</strain>
    </source>
</reference>
<dbReference type="Pfam" id="PF13847">
    <property type="entry name" value="Methyltransf_31"/>
    <property type="match status" value="1"/>
</dbReference>
<dbReference type="InterPro" id="IPR025714">
    <property type="entry name" value="Methyltranfer_dom"/>
</dbReference>
<keyword evidence="1 4" id="KW-0489">Methyltransferase</keyword>
<dbReference type="InterPro" id="IPR019874">
    <property type="entry name" value="RF_methyltr_PrmC"/>
</dbReference>
<dbReference type="Gene3D" id="1.10.8.10">
    <property type="entry name" value="DNA helicase RuvA subunit, C-terminal domain"/>
    <property type="match status" value="1"/>
</dbReference>
<feature type="binding site" evidence="4">
    <location>
        <position position="146"/>
    </location>
    <ligand>
        <name>S-adenosyl-L-methionine</name>
        <dbReference type="ChEBI" id="CHEBI:59789"/>
    </ligand>
</feature>
<dbReference type="Gene3D" id="3.40.50.150">
    <property type="entry name" value="Vaccinia Virus protein VP39"/>
    <property type="match status" value="1"/>
</dbReference>
<dbReference type="CDD" id="cd02440">
    <property type="entry name" value="AdoMet_MTases"/>
    <property type="match status" value="1"/>
</dbReference>
<dbReference type="NCBIfam" id="TIGR00536">
    <property type="entry name" value="hemK_fam"/>
    <property type="match status" value="1"/>
</dbReference>
<feature type="domain" description="Methyltransferase" evidence="5">
    <location>
        <begin position="117"/>
        <end position="254"/>
    </location>
</feature>
<dbReference type="GO" id="GO:0032259">
    <property type="term" value="P:methylation"/>
    <property type="evidence" value="ECO:0007669"/>
    <property type="project" value="UniProtKB-KW"/>
</dbReference>
<dbReference type="Proteomes" id="UP001205748">
    <property type="component" value="Unassembled WGS sequence"/>
</dbReference>
<gene>
    <name evidence="4 7" type="primary">prmC</name>
    <name evidence="7" type="ORF">NSA47_10680</name>
</gene>
<dbReference type="InterPro" id="IPR004556">
    <property type="entry name" value="HemK-like"/>
</dbReference>
<comment type="caution">
    <text evidence="7">The sequence shown here is derived from an EMBL/GenBank/DDBJ whole genome shotgun (WGS) entry which is preliminary data.</text>
</comment>
<evidence type="ECO:0000259" key="5">
    <source>
        <dbReference type="Pfam" id="PF13847"/>
    </source>
</evidence>
<evidence type="ECO:0000256" key="1">
    <source>
        <dbReference type="ARBA" id="ARBA00022603"/>
    </source>
</evidence>